<proteinExistence type="inferred from homology"/>
<name>A0ABT1BJ42_9BURK</name>
<gene>
    <name evidence="2 3" type="primary">cowN</name>
    <name evidence="3" type="ORF">M0L44_05795</name>
</gene>
<protein>
    <recommendedName>
        <fullName evidence="2">N(2)-fixation sustaining protein CowN</fullName>
    </recommendedName>
    <alternativeName>
        <fullName evidence="2">CO weal-nitrogenase</fullName>
    </alternativeName>
</protein>
<keyword evidence="4" id="KW-1185">Reference proteome</keyword>
<comment type="caution">
    <text evidence="3">The sequence shown here is derived from an EMBL/GenBank/DDBJ whole genome shotgun (WGS) entry which is preliminary data.</text>
</comment>
<sequence length="98" mass="11176">MSTAHPAVADRYISFKGIDYDGNVARVLAHLDRRRTGSDAQAARLIDYIDRQRASTQGAQRDDLLLLHSLVNPIRELFERHADTPALDDLDRLERECF</sequence>
<dbReference type="InterPro" id="IPR024899">
    <property type="entry name" value="CowN"/>
</dbReference>
<dbReference type="Pfam" id="PF20543">
    <property type="entry name" value="CowN"/>
    <property type="match status" value="1"/>
</dbReference>
<accession>A0ABT1BJ42</accession>
<organism evidence="3 4">
    <name type="scientific">Ideonella oryzae</name>
    <dbReference type="NCBI Taxonomy" id="2937441"/>
    <lineage>
        <taxon>Bacteria</taxon>
        <taxon>Pseudomonadati</taxon>
        <taxon>Pseudomonadota</taxon>
        <taxon>Betaproteobacteria</taxon>
        <taxon>Burkholderiales</taxon>
        <taxon>Sphaerotilaceae</taxon>
        <taxon>Ideonella</taxon>
    </lineage>
</organism>
<evidence type="ECO:0000256" key="2">
    <source>
        <dbReference type="HAMAP-Rule" id="MF_02117"/>
    </source>
</evidence>
<evidence type="ECO:0000313" key="3">
    <source>
        <dbReference type="EMBL" id="MCO5976231.1"/>
    </source>
</evidence>
<dbReference type="EMBL" id="JAMXMC010000003">
    <property type="protein sequence ID" value="MCO5976231.1"/>
    <property type="molecule type" value="Genomic_DNA"/>
</dbReference>
<evidence type="ECO:0000313" key="4">
    <source>
        <dbReference type="Proteomes" id="UP001204851"/>
    </source>
</evidence>
<dbReference type="NCBIfam" id="NF033689">
    <property type="entry name" value="N2Fix_CO_CowN"/>
    <property type="match status" value="1"/>
</dbReference>
<dbReference type="HAMAP" id="MF_02117">
    <property type="entry name" value="CowN"/>
    <property type="match status" value="1"/>
</dbReference>
<reference evidence="3 4" key="1">
    <citation type="submission" date="2022-06" db="EMBL/GenBank/DDBJ databases">
        <title>Ideonella sp. NS12-5 Genome sequencing and assembly.</title>
        <authorList>
            <person name="Jung Y."/>
        </authorList>
    </citation>
    <scope>NUCLEOTIDE SEQUENCE [LARGE SCALE GENOMIC DNA]</scope>
    <source>
        <strain evidence="3 4">NS12-5</strain>
    </source>
</reference>
<dbReference type="Proteomes" id="UP001204851">
    <property type="component" value="Unassembled WGS sequence"/>
</dbReference>
<dbReference type="RefSeq" id="WP_252768707.1">
    <property type="nucleotide sequence ID" value="NZ_JAMXMC010000003.1"/>
</dbReference>
<comment type="function">
    <text evidence="2">Is required to sustain N(2)-dependent growth in the presence of low levels of carbon monoxide (CO). Probably acts by protecting the N(2) fixation ability of the nitrogenase complex, which is inactivated in the presence of CO.</text>
</comment>
<evidence type="ECO:0000256" key="1">
    <source>
        <dbReference type="ARBA" id="ARBA00023231"/>
    </source>
</evidence>
<comment type="similarity">
    <text evidence="2">Belongs to the CowN family.</text>
</comment>
<keyword evidence="1 2" id="KW-0535">Nitrogen fixation</keyword>